<comment type="caution">
    <text evidence="1">The sequence shown here is derived from an EMBL/GenBank/DDBJ whole genome shotgun (WGS) entry which is preliminary data.</text>
</comment>
<protein>
    <submittedName>
        <fullName evidence="1">Uncharacterized protein</fullName>
    </submittedName>
</protein>
<evidence type="ECO:0000313" key="1">
    <source>
        <dbReference type="EMBL" id="GBM77559.1"/>
    </source>
</evidence>
<keyword evidence="2" id="KW-1185">Reference proteome</keyword>
<reference evidence="1 2" key="1">
    <citation type="journal article" date="2019" name="Sci. Rep.">
        <title>Orb-weaving spider Araneus ventricosus genome elucidates the spidroin gene catalogue.</title>
        <authorList>
            <person name="Kono N."/>
            <person name="Nakamura H."/>
            <person name="Ohtoshi R."/>
            <person name="Moran D.A.P."/>
            <person name="Shinohara A."/>
            <person name="Yoshida Y."/>
            <person name="Fujiwara M."/>
            <person name="Mori M."/>
            <person name="Tomita M."/>
            <person name="Arakawa K."/>
        </authorList>
    </citation>
    <scope>NUCLEOTIDE SEQUENCE [LARGE SCALE GENOMIC DNA]</scope>
</reference>
<proteinExistence type="predicted"/>
<dbReference type="EMBL" id="BGPR01002697">
    <property type="protein sequence ID" value="GBM77559.1"/>
    <property type="molecule type" value="Genomic_DNA"/>
</dbReference>
<dbReference type="Proteomes" id="UP000499080">
    <property type="component" value="Unassembled WGS sequence"/>
</dbReference>
<name>A0A4Y2IJX5_ARAVE</name>
<evidence type="ECO:0000313" key="2">
    <source>
        <dbReference type="Proteomes" id="UP000499080"/>
    </source>
</evidence>
<dbReference type="AlphaFoldDB" id="A0A4Y2IJX5"/>
<organism evidence="1 2">
    <name type="scientific">Araneus ventricosus</name>
    <name type="common">Orbweaver spider</name>
    <name type="synonym">Epeira ventricosa</name>
    <dbReference type="NCBI Taxonomy" id="182803"/>
    <lineage>
        <taxon>Eukaryota</taxon>
        <taxon>Metazoa</taxon>
        <taxon>Ecdysozoa</taxon>
        <taxon>Arthropoda</taxon>
        <taxon>Chelicerata</taxon>
        <taxon>Arachnida</taxon>
        <taxon>Araneae</taxon>
        <taxon>Araneomorphae</taxon>
        <taxon>Entelegynae</taxon>
        <taxon>Araneoidea</taxon>
        <taxon>Araneidae</taxon>
        <taxon>Araneus</taxon>
    </lineage>
</organism>
<gene>
    <name evidence="1" type="ORF">AVEN_13308_1</name>
</gene>
<accession>A0A4Y2IJX5</accession>
<sequence>MKLTIMLCVNKLCVISNCSPRCNNNNKRVRFLPAADPTTGAYGNVFYHAKIITVNARVSVFTLIGVKPSFFFIVFHSELCDRWRAQNIVSRAINGTRAIGSPSLV</sequence>